<feature type="region of interest" description="Disordered" evidence="1">
    <location>
        <begin position="499"/>
        <end position="525"/>
    </location>
</feature>
<name>A0A4D9DAZ0_9STRA</name>
<dbReference type="GO" id="GO:0008270">
    <property type="term" value="F:zinc ion binding"/>
    <property type="evidence" value="ECO:0007669"/>
    <property type="project" value="InterPro"/>
</dbReference>
<organism evidence="3 4">
    <name type="scientific">Nannochloropsis salina CCMP1776</name>
    <dbReference type="NCBI Taxonomy" id="1027361"/>
    <lineage>
        <taxon>Eukaryota</taxon>
        <taxon>Sar</taxon>
        <taxon>Stramenopiles</taxon>
        <taxon>Ochrophyta</taxon>
        <taxon>Eustigmatophyceae</taxon>
        <taxon>Eustigmatales</taxon>
        <taxon>Monodopsidaceae</taxon>
        <taxon>Microchloropsis</taxon>
        <taxon>Microchloropsis salina</taxon>
    </lineage>
</organism>
<feature type="compositionally biased region" description="Low complexity" evidence="1">
    <location>
        <begin position="266"/>
        <end position="285"/>
    </location>
</feature>
<dbReference type="Gene3D" id="4.10.240.10">
    <property type="entry name" value="Zn(2)-C6 fungal-type DNA-binding domain"/>
    <property type="match status" value="1"/>
</dbReference>
<dbReference type="EMBL" id="SDOX01000011">
    <property type="protein sequence ID" value="TFJ85689.1"/>
    <property type="molecule type" value="Genomic_DNA"/>
</dbReference>
<feature type="region of interest" description="Disordered" evidence="1">
    <location>
        <begin position="373"/>
        <end position="397"/>
    </location>
</feature>
<protein>
    <recommendedName>
        <fullName evidence="2">Zn(2)-C6 fungal-type domain-containing protein</fullName>
    </recommendedName>
</protein>
<dbReference type="InterPro" id="IPR001138">
    <property type="entry name" value="Zn2Cys6_DnaBD"/>
</dbReference>
<feature type="region of interest" description="Disordered" evidence="1">
    <location>
        <begin position="711"/>
        <end position="768"/>
    </location>
</feature>
<dbReference type="InterPro" id="IPR036864">
    <property type="entry name" value="Zn2-C6_fun-type_DNA-bd_sf"/>
</dbReference>
<evidence type="ECO:0000256" key="1">
    <source>
        <dbReference type="SAM" id="MobiDB-lite"/>
    </source>
</evidence>
<dbReference type="Pfam" id="PF00172">
    <property type="entry name" value="Zn_clus"/>
    <property type="match status" value="1"/>
</dbReference>
<proteinExistence type="predicted"/>
<feature type="compositionally biased region" description="Polar residues" evidence="1">
    <location>
        <begin position="953"/>
        <end position="964"/>
    </location>
</feature>
<dbReference type="PROSITE" id="PS00463">
    <property type="entry name" value="ZN2_CY6_FUNGAL_1"/>
    <property type="match status" value="1"/>
</dbReference>
<feature type="compositionally biased region" description="Basic and acidic residues" evidence="1">
    <location>
        <begin position="621"/>
        <end position="632"/>
    </location>
</feature>
<feature type="compositionally biased region" description="Polar residues" evidence="1">
    <location>
        <begin position="732"/>
        <end position="744"/>
    </location>
</feature>
<dbReference type="CDD" id="cd00067">
    <property type="entry name" value="GAL4"/>
    <property type="match status" value="1"/>
</dbReference>
<dbReference type="PROSITE" id="PS50048">
    <property type="entry name" value="ZN2_CY6_FUNGAL_2"/>
    <property type="match status" value="1"/>
</dbReference>
<feature type="region of interest" description="Disordered" evidence="1">
    <location>
        <begin position="944"/>
        <end position="970"/>
    </location>
</feature>
<feature type="region of interest" description="Disordered" evidence="1">
    <location>
        <begin position="607"/>
        <end position="649"/>
    </location>
</feature>
<dbReference type="AlphaFoldDB" id="A0A4D9DAZ0"/>
<dbReference type="Proteomes" id="UP000355283">
    <property type="component" value="Unassembled WGS sequence"/>
</dbReference>
<dbReference type="SUPFAM" id="SSF57701">
    <property type="entry name" value="Zn2/Cys6 DNA-binding domain"/>
    <property type="match status" value="1"/>
</dbReference>
<dbReference type="OrthoDB" id="10356765at2759"/>
<feature type="compositionally biased region" description="Polar residues" evidence="1">
    <location>
        <begin position="1026"/>
        <end position="1043"/>
    </location>
</feature>
<feature type="domain" description="Zn(2)-C6 fungal-type" evidence="2">
    <location>
        <begin position="191"/>
        <end position="219"/>
    </location>
</feature>
<reference evidence="3 4" key="1">
    <citation type="submission" date="2019-01" db="EMBL/GenBank/DDBJ databases">
        <title>Nuclear Genome Assembly of the Microalgal Biofuel strain Nannochloropsis salina CCMP1776.</title>
        <authorList>
            <person name="Hovde B."/>
        </authorList>
    </citation>
    <scope>NUCLEOTIDE SEQUENCE [LARGE SCALE GENOMIC DNA]</scope>
    <source>
        <strain evidence="3 4">CCMP1776</strain>
    </source>
</reference>
<sequence>MTTFLNPGPAREKLVGSGVFFEDSIGLVGHESGGGVGSQDEMDTDHFNELDHIFDLSYSAEQDPFGSGSGHAQSQGTGYGHPPQTQLGGAGLLMPHPHNSHGATSHDGSRMHNDGMDWRAKDEDCSYHTAVDASCHIDSSYHHVDASGHSMVDASGHSTIDASGHDSLIDSSGHYDDYLAHKGDARYMEHSCEACKRSKKRCNRRNPCQICTSRGIKCVPQIRGPGRPPGSKSSRGCSSLSLSSSRHGSSRGDIRAANGSGQSHISSATTSAASSTSSSLSRSLSGNGLLQQGQELAVGARRHSPPRDPWHCRFFFEAARHCKEAFLRTWHDNELDTAKCIMLRNLWTKVSSQLASGTDMTFGICDQLQEVVGPAPTGSGPMAGSPATRSKSHAAQQAQLLTHPGSKEAMGPHCLPLDLRRMEDGVSMLCGFMFLQDELFVYTDERFAATFMTREEVESKVGSLAVLPILLLAEIFHPDDLPDIYAAIGAYWFSRRSSTMSDSGSSSSSTSSSVSSAGSRESAASATGTPEASWICKCIDKANTEVTAFVRFRSFVAPAEGYPGAAMLSILPLKPSKYLADPDTKETVRSGVSSRLQMRDTFGALPTALPEQDDEDLGDDLVGRRPSVDRMEGVGPRAGEGQDPESDDALFRPLRRGMTVLSDETSGPQAVPVAKQVSDPGVQHQDHACYSQPTIHISQLSSALRSTVGLSWGGEGRDRSGESFPSSQFSSHAQTQGGQSSSCLPQDGKSSGGYPASDDGRGGGMTDGVLPIAQLTKAQIFLLQEEGGVSGRDLPAAGDNSSYGDLANGREGQGGRRHQRKEQESRKHSDPRDGHTLPASGLTMDEEDIGSVVTDFEIYGSSPSPEPGQSLNTSSRGSARLQMQASSQGGPQTYFGQHEHMEKHNREEVQRLPMAPPSVSFAQAGELSSDRRASYAGLSILGGPAGKVEGSRGSLSHSKSNNDLDISCHGPADPNGYGGLQWTPAPLASLLGAKGLLEAGNGVDDHAISSVHANQGPAHQKRRTSRAGSRTVTANNGGDNTAGSAAIAGAKDEEAEPGFLARSL</sequence>
<keyword evidence="4" id="KW-1185">Reference proteome</keyword>
<feature type="compositionally biased region" description="Low complexity" evidence="1">
    <location>
        <begin position="722"/>
        <end position="731"/>
    </location>
</feature>
<feature type="region of interest" description="Disordered" evidence="1">
    <location>
        <begin position="792"/>
        <end position="895"/>
    </location>
</feature>
<evidence type="ECO:0000313" key="3">
    <source>
        <dbReference type="EMBL" id="TFJ85689.1"/>
    </source>
</evidence>
<feature type="compositionally biased region" description="Polar residues" evidence="1">
    <location>
        <begin position="387"/>
        <end position="397"/>
    </location>
</feature>
<feature type="region of interest" description="Disordered" evidence="1">
    <location>
        <begin position="219"/>
        <end position="286"/>
    </location>
</feature>
<comment type="caution">
    <text evidence="3">The sequence shown here is derived from an EMBL/GenBank/DDBJ whole genome shotgun (WGS) entry which is preliminary data.</text>
</comment>
<feature type="region of interest" description="Disordered" evidence="1">
    <location>
        <begin position="1012"/>
        <end position="1064"/>
    </location>
</feature>
<feature type="compositionally biased region" description="Basic and acidic residues" evidence="1">
    <location>
        <begin position="821"/>
        <end position="835"/>
    </location>
</feature>
<gene>
    <name evidence="3" type="ORF">NSK_003197</name>
</gene>
<feature type="region of interest" description="Disordered" evidence="1">
    <location>
        <begin position="61"/>
        <end position="113"/>
    </location>
</feature>
<accession>A0A4D9DAZ0</accession>
<feature type="compositionally biased region" description="Low complexity" evidence="1">
    <location>
        <begin position="223"/>
        <end position="247"/>
    </location>
</feature>
<feature type="compositionally biased region" description="Polar residues" evidence="1">
    <location>
        <begin position="861"/>
        <end position="895"/>
    </location>
</feature>
<dbReference type="GO" id="GO:0000981">
    <property type="term" value="F:DNA-binding transcription factor activity, RNA polymerase II-specific"/>
    <property type="evidence" value="ECO:0007669"/>
    <property type="project" value="InterPro"/>
</dbReference>
<evidence type="ECO:0000313" key="4">
    <source>
        <dbReference type="Proteomes" id="UP000355283"/>
    </source>
</evidence>
<dbReference type="SMART" id="SM00066">
    <property type="entry name" value="GAL4"/>
    <property type="match status" value="1"/>
</dbReference>
<feature type="region of interest" description="Disordered" evidence="1">
    <location>
        <begin position="662"/>
        <end position="686"/>
    </location>
</feature>
<evidence type="ECO:0000259" key="2">
    <source>
        <dbReference type="PROSITE" id="PS50048"/>
    </source>
</evidence>